<evidence type="ECO:0000256" key="5">
    <source>
        <dbReference type="ARBA" id="ARBA00023315"/>
    </source>
</evidence>
<evidence type="ECO:0000313" key="9">
    <source>
        <dbReference type="EMBL" id="SCG77118.1"/>
    </source>
</evidence>
<dbReference type="CDD" id="cd13432">
    <property type="entry name" value="LDT_IgD_like_2"/>
    <property type="match status" value="1"/>
</dbReference>
<dbReference type="AlphaFoldDB" id="A0A1C5K303"/>
<evidence type="ECO:0000256" key="3">
    <source>
        <dbReference type="ARBA" id="ARBA00022960"/>
    </source>
</evidence>
<dbReference type="InterPro" id="IPR041280">
    <property type="entry name" value="Big_10"/>
</dbReference>
<dbReference type="Pfam" id="PF17964">
    <property type="entry name" value="Big_10"/>
    <property type="match status" value="1"/>
</dbReference>
<organism evidence="9 10">
    <name type="scientific">Micromonospora inositola</name>
    <dbReference type="NCBI Taxonomy" id="47865"/>
    <lineage>
        <taxon>Bacteria</taxon>
        <taxon>Bacillati</taxon>
        <taxon>Actinomycetota</taxon>
        <taxon>Actinomycetes</taxon>
        <taxon>Micromonosporales</taxon>
        <taxon>Micromonosporaceae</taxon>
        <taxon>Micromonospora</taxon>
    </lineage>
</organism>
<dbReference type="PANTHER" id="PTHR30582:SF2">
    <property type="entry name" value="L,D-TRANSPEPTIDASE YCIB-RELATED"/>
    <property type="match status" value="1"/>
</dbReference>
<keyword evidence="6 7" id="KW-0961">Cell wall biogenesis/degradation</keyword>
<evidence type="ECO:0000313" key="10">
    <source>
        <dbReference type="Proteomes" id="UP000198221"/>
    </source>
</evidence>
<dbReference type="Gene3D" id="2.60.40.3780">
    <property type="match status" value="1"/>
</dbReference>
<evidence type="ECO:0000256" key="7">
    <source>
        <dbReference type="PROSITE-ProRule" id="PRU01373"/>
    </source>
</evidence>
<dbReference type="GO" id="GO:0008360">
    <property type="term" value="P:regulation of cell shape"/>
    <property type="evidence" value="ECO:0007669"/>
    <property type="project" value="UniProtKB-UniRule"/>
</dbReference>
<dbReference type="UniPathway" id="UPA00219"/>
<feature type="active site" description="Proton donor/acceptor" evidence="7">
    <location>
        <position position="344"/>
    </location>
</feature>
<dbReference type="PROSITE" id="PS52029">
    <property type="entry name" value="LD_TPASE"/>
    <property type="match status" value="1"/>
</dbReference>
<keyword evidence="9" id="KW-0449">Lipoprotein</keyword>
<feature type="active site" description="Nucleophile" evidence="7">
    <location>
        <position position="362"/>
    </location>
</feature>
<dbReference type="GO" id="GO:0018104">
    <property type="term" value="P:peptidoglycan-protein cross-linking"/>
    <property type="evidence" value="ECO:0007669"/>
    <property type="project" value="TreeGrafter"/>
</dbReference>
<keyword evidence="5" id="KW-0012">Acyltransferase</keyword>
<evidence type="ECO:0000256" key="6">
    <source>
        <dbReference type="ARBA" id="ARBA00023316"/>
    </source>
</evidence>
<protein>
    <submittedName>
        <fullName evidence="9">Lipoprotein-anchoring transpeptidase ErfK/SrfK</fullName>
    </submittedName>
</protein>
<keyword evidence="3 7" id="KW-0133">Cell shape</keyword>
<dbReference type="Gene3D" id="2.60.40.3710">
    <property type="match status" value="1"/>
</dbReference>
<dbReference type="SUPFAM" id="SSF141523">
    <property type="entry name" value="L,D-transpeptidase catalytic domain-like"/>
    <property type="match status" value="1"/>
</dbReference>
<dbReference type="EMBL" id="LT607754">
    <property type="protein sequence ID" value="SCG77118.1"/>
    <property type="molecule type" value="Genomic_DNA"/>
</dbReference>
<dbReference type="Proteomes" id="UP000198221">
    <property type="component" value="Chromosome I"/>
</dbReference>
<sequence length="408" mass="43430">MMITRRKLIATGLGVTTGLVTAGCSRESSSGAAWSQPGLAAASAPPAGDVGVTVTPAADATKVSPIEQVVVAVENGTLKGVSVAAGGKTVAGKLGSDDQTWRSTGKLAYGKTYTVTVSVADSTGALTEHTSSFSTLKPAGTASVTFQANALTALQAGGTYGVGQPIMVNFSRSVKNRAEAEKAMVVETTPAVEGRWRWIDGQNAHWRPAKYWTPGTKISVKVNLFGHDLGKGVYGGSNASTNFTIGPSRIAIADASTHRMKVYIDGKMVRDIPISMGKGGTAKGANGEVISYWTRSGPHVVMTREPAHRMTSASYGLVDPKDPNYYDEIIKLCLRISYSGEFVHMADWNIDAQGDRNTSHGCINVGPDHARWFYDTFRLGDVVEVRNTPRRMGLTDGVGDWTVPWDKW</sequence>
<feature type="domain" description="L,D-TPase catalytic" evidence="8">
    <location>
        <begin position="249"/>
        <end position="386"/>
    </location>
</feature>
<evidence type="ECO:0000259" key="8">
    <source>
        <dbReference type="PROSITE" id="PS52029"/>
    </source>
</evidence>
<comment type="pathway">
    <text evidence="1 7">Cell wall biogenesis; peptidoglycan biosynthesis.</text>
</comment>
<evidence type="ECO:0000256" key="1">
    <source>
        <dbReference type="ARBA" id="ARBA00004752"/>
    </source>
</evidence>
<dbReference type="CDD" id="cd16913">
    <property type="entry name" value="YkuD_like"/>
    <property type="match status" value="1"/>
</dbReference>
<keyword evidence="4 7" id="KW-0573">Peptidoglycan synthesis</keyword>
<dbReference type="GO" id="GO:0005576">
    <property type="term" value="C:extracellular region"/>
    <property type="evidence" value="ECO:0007669"/>
    <property type="project" value="TreeGrafter"/>
</dbReference>
<dbReference type="GO" id="GO:0071555">
    <property type="term" value="P:cell wall organization"/>
    <property type="evidence" value="ECO:0007669"/>
    <property type="project" value="UniProtKB-UniRule"/>
</dbReference>
<dbReference type="Gene3D" id="2.40.440.10">
    <property type="entry name" value="L,D-transpeptidase catalytic domain-like"/>
    <property type="match status" value="1"/>
</dbReference>
<keyword evidence="2" id="KW-0808">Transferase</keyword>
<name>A0A1C5K303_9ACTN</name>
<keyword evidence="10" id="KW-1185">Reference proteome</keyword>
<evidence type="ECO:0000256" key="2">
    <source>
        <dbReference type="ARBA" id="ARBA00022679"/>
    </source>
</evidence>
<accession>A0A1C5K303</accession>
<dbReference type="InterPro" id="IPR038063">
    <property type="entry name" value="Transpep_catalytic_dom"/>
</dbReference>
<dbReference type="Pfam" id="PF03734">
    <property type="entry name" value="YkuD"/>
    <property type="match status" value="1"/>
</dbReference>
<dbReference type="PROSITE" id="PS51257">
    <property type="entry name" value="PROKAR_LIPOPROTEIN"/>
    <property type="match status" value="1"/>
</dbReference>
<dbReference type="InterPro" id="IPR005490">
    <property type="entry name" value="LD_TPept_cat_dom"/>
</dbReference>
<dbReference type="PANTHER" id="PTHR30582">
    <property type="entry name" value="L,D-TRANSPEPTIDASE"/>
    <property type="match status" value="1"/>
</dbReference>
<dbReference type="GO" id="GO:0071972">
    <property type="term" value="F:peptidoglycan L,D-transpeptidase activity"/>
    <property type="evidence" value="ECO:0007669"/>
    <property type="project" value="TreeGrafter"/>
</dbReference>
<gene>
    <name evidence="9" type="ORF">GA0070613_6156</name>
</gene>
<dbReference type="InterPro" id="IPR050979">
    <property type="entry name" value="LD-transpeptidase"/>
</dbReference>
<reference evidence="10" key="1">
    <citation type="submission" date="2016-06" db="EMBL/GenBank/DDBJ databases">
        <authorList>
            <person name="Varghese N."/>
            <person name="Submissions Spin"/>
        </authorList>
    </citation>
    <scope>NUCLEOTIDE SEQUENCE [LARGE SCALE GENOMIC DNA]</scope>
    <source>
        <strain evidence="10">DSM 43819</strain>
    </source>
</reference>
<evidence type="ECO:0000256" key="4">
    <source>
        <dbReference type="ARBA" id="ARBA00022984"/>
    </source>
</evidence>
<dbReference type="GO" id="GO:0016746">
    <property type="term" value="F:acyltransferase activity"/>
    <property type="evidence" value="ECO:0007669"/>
    <property type="project" value="UniProtKB-KW"/>
</dbReference>
<proteinExistence type="predicted"/>